<keyword evidence="1" id="KW-1133">Transmembrane helix</keyword>
<keyword evidence="1" id="KW-0472">Membrane</keyword>
<feature type="domain" description="Signal transduction histidine kinase internal region" evidence="2">
    <location>
        <begin position="168"/>
        <end position="244"/>
    </location>
</feature>
<evidence type="ECO:0000313" key="3">
    <source>
        <dbReference type="EMBL" id="MFD3002628.1"/>
    </source>
</evidence>
<feature type="transmembrane region" description="Helical" evidence="1">
    <location>
        <begin position="44"/>
        <end position="63"/>
    </location>
</feature>
<sequence length="357" mass="40649">MKKATNQEVQGVWRWLKWTFAISISVFLYLLQVLISLMGEPVDVPFWGFILITFSILLLWFIFEWIHYQLHAVQAKPSAKRLLLQVVLSLSGGMLVFLPAYLLVKQLEKNGIVAKGAIEGEVVIVLFVVWLTLSILTISMLLGSYLVIHWKQSAVASQKLQKESALATYNALKSQINPHFIFNSLNTLHALIHDNPREATLFLEQLSDILRYTLQNRNNEVVSAREELSVTETYLRLFKSRFGSLFHYAKESGELPDGLHLVSLSLLTLVENVFKHNVLSEEAPLMIEIRKEADYLVVENTKGAAKEATYSLGVGLSNIRERYRSLGSEPVVVEDTASYFRVKIPLLHIMAYEDFNH</sequence>
<dbReference type="Proteomes" id="UP001597641">
    <property type="component" value="Unassembled WGS sequence"/>
</dbReference>
<dbReference type="InterPro" id="IPR050640">
    <property type="entry name" value="Bact_2-comp_sensor_kinase"/>
</dbReference>
<gene>
    <name evidence="3" type="ORF">ACFS7Z_19815</name>
</gene>
<feature type="transmembrane region" description="Helical" evidence="1">
    <location>
        <begin position="124"/>
        <end position="148"/>
    </location>
</feature>
<keyword evidence="3" id="KW-0418">Kinase</keyword>
<comment type="caution">
    <text evidence="3">The sequence shown here is derived from an EMBL/GenBank/DDBJ whole genome shotgun (WGS) entry which is preliminary data.</text>
</comment>
<keyword evidence="3" id="KW-0808">Transferase</keyword>
<feature type="transmembrane region" description="Helical" evidence="1">
    <location>
        <begin position="20"/>
        <end position="38"/>
    </location>
</feature>
<dbReference type="EC" id="2.7.13.3" evidence="3"/>
<evidence type="ECO:0000313" key="4">
    <source>
        <dbReference type="Proteomes" id="UP001597641"/>
    </source>
</evidence>
<dbReference type="Pfam" id="PF06580">
    <property type="entry name" value="His_kinase"/>
    <property type="match status" value="1"/>
</dbReference>
<reference evidence="4" key="1">
    <citation type="journal article" date="2019" name="Int. J. Syst. Evol. Microbiol.">
        <title>The Global Catalogue of Microorganisms (GCM) 10K type strain sequencing project: providing services to taxonomists for standard genome sequencing and annotation.</title>
        <authorList>
            <consortium name="The Broad Institute Genomics Platform"/>
            <consortium name="The Broad Institute Genome Sequencing Center for Infectious Disease"/>
            <person name="Wu L."/>
            <person name="Ma J."/>
        </authorList>
    </citation>
    <scope>NUCLEOTIDE SEQUENCE [LARGE SCALE GENOMIC DNA]</scope>
    <source>
        <strain evidence="4">KCTC 23984</strain>
    </source>
</reference>
<name>A0ABW6C2Z1_9BACT</name>
<protein>
    <submittedName>
        <fullName evidence="3">Sensor histidine kinase</fullName>
        <ecNumber evidence="3">2.7.13.3</ecNumber>
    </submittedName>
</protein>
<dbReference type="PANTHER" id="PTHR34220">
    <property type="entry name" value="SENSOR HISTIDINE KINASE YPDA"/>
    <property type="match status" value="1"/>
</dbReference>
<dbReference type="PANTHER" id="PTHR34220:SF7">
    <property type="entry name" value="SENSOR HISTIDINE KINASE YPDA"/>
    <property type="match status" value="1"/>
</dbReference>
<accession>A0ABW6C2Z1</accession>
<organism evidence="3 4">
    <name type="scientific">Pontibacter toksunensis</name>
    <dbReference type="NCBI Taxonomy" id="1332631"/>
    <lineage>
        <taxon>Bacteria</taxon>
        <taxon>Pseudomonadati</taxon>
        <taxon>Bacteroidota</taxon>
        <taxon>Cytophagia</taxon>
        <taxon>Cytophagales</taxon>
        <taxon>Hymenobacteraceae</taxon>
        <taxon>Pontibacter</taxon>
    </lineage>
</organism>
<dbReference type="RefSeq" id="WP_377488384.1">
    <property type="nucleotide sequence ID" value="NZ_JBHUOX010000018.1"/>
</dbReference>
<feature type="transmembrane region" description="Helical" evidence="1">
    <location>
        <begin position="83"/>
        <end position="104"/>
    </location>
</feature>
<dbReference type="Gene3D" id="3.30.565.10">
    <property type="entry name" value="Histidine kinase-like ATPase, C-terminal domain"/>
    <property type="match status" value="1"/>
</dbReference>
<dbReference type="EMBL" id="JBHUOX010000018">
    <property type="protein sequence ID" value="MFD3002628.1"/>
    <property type="molecule type" value="Genomic_DNA"/>
</dbReference>
<dbReference type="GO" id="GO:0004673">
    <property type="term" value="F:protein histidine kinase activity"/>
    <property type="evidence" value="ECO:0007669"/>
    <property type="project" value="UniProtKB-EC"/>
</dbReference>
<keyword evidence="1" id="KW-0812">Transmembrane</keyword>
<dbReference type="InterPro" id="IPR010559">
    <property type="entry name" value="Sig_transdc_His_kin_internal"/>
</dbReference>
<keyword evidence="4" id="KW-1185">Reference proteome</keyword>
<proteinExistence type="predicted"/>
<dbReference type="InterPro" id="IPR036890">
    <property type="entry name" value="HATPase_C_sf"/>
</dbReference>
<evidence type="ECO:0000256" key="1">
    <source>
        <dbReference type="SAM" id="Phobius"/>
    </source>
</evidence>
<evidence type="ECO:0000259" key="2">
    <source>
        <dbReference type="Pfam" id="PF06580"/>
    </source>
</evidence>